<sequence length="153" mass="17751">MAAPGMTSEEASLIKSYLLLIFIHKVFERDIRIMEESGVFKTPQLYSELIVNGDRQAGTLLAEVKREMRRRKIRILRILQDDTGVRAEYSCRGYTDEMNILWPAFRNEMLVRMRVYLGLDPFSPEDRSLLPVSSFTHHMDHPAAPYFQEGSKP</sequence>
<dbReference type="InterPro" id="IPR058600">
    <property type="entry name" value="YhjD-like"/>
</dbReference>
<dbReference type="Proteomes" id="UP000187172">
    <property type="component" value="Unassembled WGS sequence"/>
</dbReference>
<dbReference type="Pfam" id="PF26325">
    <property type="entry name" value="YhjD"/>
    <property type="match status" value="1"/>
</dbReference>
<reference evidence="1 2" key="1">
    <citation type="submission" date="2016-11" db="EMBL/GenBank/DDBJ databases">
        <title>Paenibacillus species isolates.</title>
        <authorList>
            <person name="Beno S.M."/>
        </authorList>
    </citation>
    <scope>NUCLEOTIDE SEQUENCE [LARGE SCALE GENOMIC DNA]</scope>
    <source>
        <strain evidence="1 2">FSL R5-0378</strain>
    </source>
</reference>
<comment type="caution">
    <text evidence="1">The sequence shown here is derived from an EMBL/GenBank/DDBJ whole genome shotgun (WGS) entry which is preliminary data.</text>
</comment>
<dbReference type="RefSeq" id="WP_076170211.1">
    <property type="nucleotide sequence ID" value="NZ_MRTP01000003.1"/>
</dbReference>
<organism evidence="1 2">
    <name type="scientific">Paenibacillus rhizosphaerae</name>
    <dbReference type="NCBI Taxonomy" id="297318"/>
    <lineage>
        <taxon>Bacteria</taxon>
        <taxon>Bacillati</taxon>
        <taxon>Bacillota</taxon>
        <taxon>Bacilli</taxon>
        <taxon>Bacillales</taxon>
        <taxon>Paenibacillaceae</taxon>
        <taxon>Paenibacillus</taxon>
    </lineage>
</organism>
<keyword evidence="2" id="KW-1185">Reference proteome</keyword>
<gene>
    <name evidence="1" type="ORF">BK138_14015</name>
</gene>
<proteinExistence type="predicted"/>
<dbReference type="EMBL" id="MRTP01000003">
    <property type="protein sequence ID" value="OMF54305.1"/>
    <property type="molecule type" value="Genomic_DNA"/>
</dbReference>
<name>A0A1R1ER63_9BACL</name>
<evidence type="ECO:0000313" key="1">
    <source>
        <dbReference type="EMBL" id="OMF54305.1"/>
    </source>
</evidence>
<accession>A0A1R1ER63</accession>
<protein>
    <submittedName>
        <fullName evidence="1">Uncharacterized protein</fullName>
    </submittedName>
</protein>
<evidence type="ECO:0000313" key="2">
    <source>
        <dbReference type="Proteomes" id="UP000187172"/>
    </source>
</evidence>
<dbReference type="AlphaFoldDB" id="A0A1R1ER63"/>